<evidence type="ECO:0000313" key="2">
    <source>
        <dbReference type="EMBL" id="QQR34769.1"/>
    </source>
</evidence>
<evidence type="ECO:0000256" key="1">
    <source>
        <dbReference type="SAM" id="Phobius"/>
    </source>
</evidence>
<name>A0ABX7BUN6_9HYPH</name>
<dbReference type="RefSeq" id="WP_201653079.1">
    <property type="nucleotide sequence ID" value="NZ_CP068047.1"/>
</dbReference>
<keyword evidence="1" id="KW-0812">Transmembrane</keyword>
<keyword evidence="3" id="KW-1185">Reference proteome</keyword>
<feature type="transmembrane region" description="Helical" evidence="1">
    <location>
        <begin position="101"/>
        <end position="123"/>
    </location>
</feature>
<evidence type="ECO:0000313" key="3">
    <source>
        <dbReference type="Proteomes" id="UP000595460"/>
    </source>
</evidence>
<dbReference type="Proteomes" id="UP000595460">
    <property type="component" value="Chromosome"/>
</dbReference>
<proteinExistence type="predicted"/>
<organism evidence="2 3">
    <name type="scientific">Devosia oryziradicis</name>
    <dbReference type="NCBI Taxonomy" id="2801335"/>
    <lineage>
        <taxon>Bacteria</taxon>
        <taxon>Pseudomonadati</taxon>
        <taxon>Pseudomonadota</taxon>
        <taxon>Alphaproteobacteria</taxon>
        <taxon>Hyphomicrobiales</taxon>
        <taxon>Devosiaceae</taxon>
        <taxon>Devosia</taxon>
    </lineage>
</organism>
<dbReference type="EMBL" id="CP068047">
    <property type="protein sequence ID" value="QQR34769.1"/>
    <property type="molecule type" value="Genomic_DNA"/>
</dbReference>
<reference evidence="2 3" key="1">
    <citation type="submission" date="2021-01" db="EMBL/GenBank/DDBJ databases">
        <title>Genome seq and assembly of Devosia sp. G19.</title>
        <authorList>
            <person name="Chhetri G."/>
        </authorList>
    </citation>
    <scope>NUCLEOTIDE SEQUENCE [LARGE SCALE GENOMIC DNA]</scope>
    <source>
        <strain evidence="2 3">G19</strain>
    </source>
</reference>
<evidence type="ECO:0008006" key="4">
    <source>
        <dbReference type="Google" id="ProtNLM"/>
    </source>
</evidence>
<keyword evidence="1" id="KW-1133">Transmembrane helix</keyword>
<protein>
    <recommendedName>
        <fullName evidence="4">DUF599 family protein</fullName>
    </recommendedName>
</protein>
<sequence length="153" mass="16451">MTANTDIIQGVALLVAVVWAAQSANIAAWKYINDLRDNAMMGKIGGVEITAAHARFIIKSDWSSVFTGALITMFSFAVLLLGGGLVAIWPSISQGQIWNPSSLHVAGLGCFALGAIYLIRFLATVRFLFTEPKNIEAAIATWEKSRPRTSPGL</sequence>
<gene>
    <name evidence="2" type="ORF">JI749_10260</name>
</gene>
<accession>A0ABX7BUN6</accession>
<keyword evidence="1" id="KW-0472">Membrane</keyword>
<feature type="transmembrane region" description="Helical" evidence="1">
    <location>
        <begin position="65"/>
        <end position="89"/>
    </location>
</feature>